<keyword evidence="4" id="KW-1185">Reference proteome</keyword>
<sequence length="230" mass="24453">MGDGERRPTRYWSAPLAGSTRQAPAEPLSPIPEERGTVRKIGRYVGVGILVFTALATAGSVMRGWKNAGPSHTITVPDSIDQYNRLTGNVADRVIASMRAAAAKNTGEAARADAAAIAVYDKNQKPDQRLIFIGFTTDADPEMGRELRSHSASHEADGLFRGEGHFSSQRDFEAGRFGGVLRCGTGDAGFSFSSMCVWVDGSTVGMLLATKAAADDLAGTAFDFRNAAEH</sequence>
<protein>
    <recommendedName>
        <fullName evidence="5">Lipoprotein</fullName>
    </recommendedName>
</protein>
<feature type="transmembrane region" description="Helical" evidence="2">
    <location>
        <begin position="44"/>
        <end position="65"/>
    </location>
</feature>
<dbReference type="Proteomes" id="UP001501442">
    <property type="component" value="Unassembled WGS sequence"/>
</dbReference>
<accession>A0ABP8UG12</accession>
<dbReference type="EMBL" id="BAABHK010000006">
    <property type="protein sequence ID" value="GAA4628368.1"/>
    <property type="molecule type" value="Genomic_DNA"/>
</dbReference>
<gene>
    <name evidence="3" type="ORF">GCM10023196_044390</name>
</gene>
<name>A0ABP8UG12_9ACTN</name>
<comment type="caution">
    <text evidence="3">The sequence shown here is derived from an EMBL/GenBank/DDBJ whole genome shotgun (WGS) entry which is preliminary data.</text>
</comment>
<proteinExistence type="predicted"/>
<evidence type="ECO:0000256" key="2">
    <source>
        <dbReference type="SAM" id="Phobius"/>
    </source>
</evidence>
<keyword evidence="2" id="KW-0472">Membrane</keyword>
<keyword evidence="2" id="KW-1133">Transmembrane helix</keyword>
<evidence type="ECO:0000256" key="1">
    <source>
        <dbReference type="SAM" id="MobiDB-lite"/>
    </source>
</evidence>
<feature type="region of interest" description="Disordered" evidence="1">
    <location>
        <begin position="1"/>
        <end position="32"/>
    </location>
</feature>
<keyword evidence="2" id="KW-0812">Transmembrane</keyword>
<evidence type="ECO:0000313" key="3">
    <source>
        <dbReference type="EMBL" id="GAA4628368.1"/>
    </source>
</evidence>
<evidence type="ECO:0008006" key="5">
    <source>
        <dbReference type="Google" id="ProtNLM"/>
    </source>
</evidence>
<organism evidence="3 4">
    <name type="scientific">Actinoallomurus vinaceus</name>
    <dbReference type="NCBI Taxonomy" id="1080074"/>
    <lineage>
        <taxon>Bacteria</taxon>
        <taxon>Bacillati</taxon>
        <taxon>Actinomycetota</taxon>
        <taxon>Actinomycetes</taxon>
        <taxon>Streptosporangiales</taxon>
        <taxon>Thermomonosporaceae</taxon>
        <taxon>Actinoallomurus</taxon>
    </lineage>
</organism>
<evidence type="ECO:0000313" key="4">
    <source>
        <dbReference type="Proteomes" id="UP001501442"/>
    </source>
</evidence>
<dbReference type="RefSeq" id="WP_345432849.1">
    <property type="nucleotide sequence ID" value="NZ_BAABHK010000006.1"/>
</dbReference>
<reference evidence="4" key="1">
    <citation type="journal article" date="2019" name="Int. J. Syst. Evol. Microbiol.">
        <title>The Global Catalogue of Microorganisms (GCM) 10K type strain sequencing project: providing services to taxonomists for standard genome sequencing and annotation.</title>
        <authorList>
            <consortium name="The Broad Institute Genomics Platform"/>
            <consortium name="The Broad Institute Genome Sequencing Center for Infectious Disease"/>
            <person name="Wu L."/>
            <person name="Ma J."/>
        </authorList>
    </citation>
    <scope>NUCLEOTIDE SEQUENCE [LARGE SCALE GENOMIC DNA]</scope>
    <source>
        <strain evidence="4">JCM 17939</strain>
    </source>
</reference>